<gene>
    <name evidence="3" type="ORF">g.46091</name>
</gene>
<sequence length="323" mass="36888">MANPDDINFDDFVMGAIDATFSSVYADDPMPSETEDMLLNNISDPDCSDDENLVVRSHNVSQNDPLPGPSCSTPLIDRDDDIVQEDVILETVSPVRNRVAARGKRRLQRQTTNTHSWTDVSNTDPGPSNTIPIYNMNQGPVLPNNFDERSKPIEYFELFFNDDLISFIMDETNLFAEKRKSQFMSPKSRMNRWTPLKETDMKAFLGVIVNMGLTPLPDITLYFSKKWEDKVAFFGDIFSKNDFLNIFWSLHFNHVQRDSGNKPKSFLISPIVEHMQNMCKLFYTTSDLVAVDESTISFKGQVSFRVYNPNKPTKFGLKVYVVS</sequence>
<feature type="compositionally biased region" description="Polar residues" evidence="1">
    <location>
        <begin position="109"/>
        <end position="130"/>
    </location>
</feature>
<proteinExistence type="predicted"/>
<feature type="region of interest" description="Disordered" evidence="1">
    <location>
        <begin position="100"/>
        <end position="130"/>
    </location>
</feature>
<protein>
    <recommendedName>
        <fullName evidence="2">PiggyBac transposable element-derived protein domain-containing protein</fullName>
    </recommendedName>
</protein>
<dbReference type="PANTHER" id="PTHR46599">
    <property type="entry name" value="PIGGYBAC TRANSPOSABLE ELEMENT-DERIVED PROTEIN 4"/>
    <property type="match status" value="1"/>
</dbReference>
<evidence type="ECO:0000259" key="2">
    <source>
        <dbReference type="Pfam" id="PF13843"/>
    </source>
</evidence>
<accession>A0A1B6MLC0</accession>
<feature type="non-terminal residue" evidence="3">
    <location>
        <position position="323"/>
    </location>
</feature>
<name>A0A1B6MLC0_9HEMI</name>
<reference evidence="3" key="1">
    <citation type="submission" date="2015-11" db="EMBL/GenBank/DDBJ databases">
        <title>De novo transcriptome assembly of four potential Pierce s Disease insect vectors from Arizona vineyards.</title>
        <authorList>
            <person name="Tassone E.E."/>
        </authorList>
    </citation>
    <scope>NUCLEOTIDE SEQUENCE</scope>
</reference>
<evidence type="ECO:0000313" key="3">
    <source>
        <dbReference type="EMBL" id="JAT36665.1"/>
    </source>
</evidence>
<dbReference type="PANTHER" id="PTHR46599:SF3">
    <property type="entry name" value="PIGGYBAC TRANSPOSABLE ELEMENT-DERIVED PROTEIN 4"/>
    <property type="match status" value="1"/>
</dbReference>
<dbReference type="InterPro" id="IPR029526">
    <property type="entry name" value="PGBD"/>
</dbReference>
<evidence type="ECO:0000256" key="1">
    <source>
        <dbReference type="SAM" id="MobiDB-lite"/>
    </source>
</evidence>
<dbReference type="AlphaFoldDB" id="A0A1B6MLC0"/>
<dbReference type="Pfam" id="PF13843">
    <property type="entry name" value="DDE_Tnp_1_7"/>
    <property type="match status" value="1"/>
</dbReference>
<dbReference type="EMBL" id="GEBQ01003312">
    <property type="protein sequence ID" value="JAT36665.1"/>
    <property type="molecule type" value="Transcribed_RNA"/>
</dbReference>
<organism evidence="3">
    <name type="scientific">Graphocephala atropunctata</name>
    <dbReference type="NCBI Taxonomy" id="36148"/>
    <lineage>
        <taxon>Eukaryota</taxon>
        <taxon>Metazoa</taxon>
        <taxon>Ecdysozoa</taxon>
        <taxon>Arthropoda</taxon>
        <taxon>Hexapoda</taxon>
        <taxon>Insecta</taxon>
        <taxon>Pterygota</taxon>
        <taxon>Neoptera</taxon>
        <taxon>Paraneoptera</taxon>
        <taxon>Hemiptera</taxon>
        <taxon>Auchenorrhyncha</taxon>
        <taxon>Membracoidea</taxon>
        <taxon>Cicadellidae</taxon>
        <taxon>Cicadellinae</taxon>
        <taxon>Cicadellini</taxon>
        <taxon>Graphocephala</taxon>
    </lineage>
</organism>
<feature type="domain" description="PiggyBac transposable element-derived protein" evidence="2">
    <location>
        <begin position="152"/>
        <end position="322"/>
    </location>
</feature>